<dbReference type="AlphaFoldDB" id="A0A1R2CX92"/>
<evidence type="ECO:0000313" key="2">
    <source>
        <dbReference type="Proteomes" id="UP000187209"/>
    </source>
</evidence>
<name>A0A1R2CX92_9CILI</name>
<proteinExistence type="predicted"/>
<accession>A0A1R2CX92</accession>
<comment type="caution">
    <text evidence="1">The sequence shown here is derived from an EMBL/GenBank/DDBJ whole genome shotgun (WGS) entry which is preliminary data.</text>
</comment>
<reference evidence="1 2" key="1">
    <citation type="submission" date="2016-11" db="EMBL/GenBank/DDBJ databases">
        <title>The macronuclear genome of Stentor coeruleus: a giant cell with tiny introns.</title>
        <authorList>
            <person name="Slabodnick M."/>
            <person name="Ruby J.G."/>
            <person name="Reiff S.B."/>
            <person name="Swart E.C."/>
            <person name="Gosai S."/>
            <person name="Prabakaran S."/>
            <person name="Witkowska E."/>
            <person name="Larue G.E."/>
            <person name="Fisher S."/>
            <person name="Freeman R.M."/>
            <person name="Gunawardena J."/>
            <person name="Chu W."/>
            <person name="Stover N.A."/>
            <person name="Gregory B.D."/>
            <person name="Nowacki M."/>
            <person name="Derisi J."/>
            <person name="Roy S.W."/>
            <person name="Marshall W.F."/>
            <person name="Sood P."/>
        </authorList>
    </citation>
    <scope>NUCLEOTIDE SEQUENCE [LARGE SCALE GENOMIC DNA]</scope>
    <source>
        <strain evidence="1">WM001</strain>
    </source>
</reference>
<dbReference type="Proteomes" id="UP000187209">
    <property type="component" value="Unassembled WGS sequence"/>
</dbReference>
<keyword evidence="2" id="KW-1185">Reference proteome</keyword>
<sequence>MLMDYILAIDLFKRSHTLLNFLQVENRDNLRKIKKTKIKKPIEARNFSTTDGKILLDFEDHTDYTTNMEEYFIKYREISKKMLNETKNFKRILLEMSLSLNNYNNLMIEASELSSFMPKFSKPVKEFFSKTGQVFQKINEKVWLSTVNVNEFLHGTIKFLKNQGKPLMEIYKEKNEAIDEVVSIKAKIGKLLKKDKEVDKKLTDKCRACQEKASVMNYLCKSQTERVLGYSARTLFKDFIEFWVKASSELTGILTAVAMFQDSLEISKGLLDNQF</sequence>
<organism evidence="1 2">
    <name type="scientific">Stentor coeruleus</name>
    <dbReference type="NCBI Taxonomy" id="5963"/>
    <lineage>
        <taxon>Eukaryota</taxon>
        <taxon>Sar</taxon>
        <taxon>Alveolata</taxon>
        <taxon>Ciliophora</taxon>
        <taxon>Postciliodesmatophora</taxon>
        <taxon>Heterotrichea</taxon>
        <taxon>Heterotrichida</taxon>
        <taxon>Stentoridae</taxon>
        <taxon>Stentor</taxon>
    </lineage>
</organism>
<gene>
    <name evidence="1" type="ORF">SteCoe_3307</name>
</gene>
<evidence type="ECO:0008006" key="3">
    <source>
        <dbReference type="Google" id="ProtNLM"/>
    </source>
</evidence>
<protein>
    <recommendedName>
        <fullName evidence="3">Sorting nexin/Vps5-like C-terminal domain-containing protein</fullName>
    </recommendedName>
</protein>
<evidence type="ECO:0000313" key="1">
    <source>
        <dbReference type="EMBL" id="OMJ93616.1"/>
    </source>
</evidence>
<dbReference type="EMBL" id="MPUH01000039">
    <property type="protein sequence ID" value="OMJ93616.1"/>
    <property type="molecule type" value="Genomic_DNA"/>
</dbReference>